<sequence>MAHRQQREQADRQQPPGRQAESQSLGEQAGADHGAEQHDAAQIQREGETTRASAQGSGAGKADFRRLLQCRQALVDQVEADVPRPFAKAAGRIADRRRTRQLDRLAGHLALRQVALPGNLLGGVAVAIAGGKIHPAINARRIFPQGTLDDAGGLDELAPVHGAKHPQAADAVADRNLIGGLALILGLHQLLDRQSRFGEALLDPGQRQGQGRTSSLQAARQLGDKGTDHRRTRARHVGDHQDQTFRILLGNFGHPVCPGIGQISFVPTRRDAHPDTPEILDQRQPQHDRDGPQLAKLEGGDGLVGGDEATQAFGIHTPVAVRDDFQGNIIDTRTAGRRPARQAREFPAVALGQVPLGGADLLVDEVEIVEQPFRGRSDSAVLGDRCGQPPAHPDEGAFVGCQARQQQIRGVDLGKLVCRGENPAVLRHLIGAEQLRSQRRLAVA</sequence>
<comment type="caution">
    <text evidence="2">The sequence shown here is derived from an EMBL/GenBank/DDBJ whole genome shotgun (WGS) entry which is preliminary data.</text>
</comment>
<feature type="region of interest" description="Disordered" evidence="1">
    <location>
        <begin position="1"/>
        <end position="60"/>
    </location>
</feature>
<protein>
    <submittedName>
        <fullName evidence="2">Uncharacterized protein</fullName>
    </submittedName>
</protein>
<feature type="region of interest" description="Disordered" evidence="1">
    <location>
        <begin position="203"/>
        <end position="236"/>
    </location>
</feature>
<feature type="compositionally biased region" description="Basic and acidic residues" evidence="1">
    <location>
        <begin position="33"/>
        <end position="49"/>
    </location>
</feature>
<feature type="region of interest" description="Disordered" evidence="1">
    <location>
        <begin position="270"/>
        <end position="293"/>
    </location>
</feature>
<name>A0A080LSK5_9PROT</name>
<proteinExistence type="predicted"/>
<accession>A0A080LSK5</accession>
<dbReference type="EMBL" id="JDVG02000557">
    <property type="protein sequence ID" value="KFB71348.1"/>
    <property type="molecule type" value="Genomic_DNA"/>
</dbReference>
<evidence type="ECO:0000313" key="3">
    <source>
        <dbReference type="Proteomes" id="UP000020077"/>
    </source>
</evidence>
<gene>
    <name evidence="2" type="ORF">AW09_003511</name>
</gene>
<feature type="compositionally biased region" description="Basic and acidic residues" evidence="1">
    <location>
        <begin position="1"/>
        <end position="11"/>
    </location>
</feature>
<evidence type="ECO:0000313" key="2">
    <source>
        <dbReference type="EMBL" id="KFB71348.1"/>
    </source>
</evidence>
<organism evidence="2 3">
    <name type="scientific">Candidatus Accumulibacter phosphatis</name>
    <dbReference type="NCBI Taxonomy" id="327160"/>
    <lineage>
        <taxon>Bacteria</taxon>
        <taxon>Pseudomonadati</taxon>
        <taxon>Pseudomonadota</taxon>
        <taxon>Betaproteobacteria</taxon>
        <taxon>Candidatus Accumulibacter</taxon>
    </lineage>
</organism>
<feature type="compositionally biased region" description="Basic and acidic residues" evidence="1">
    <location>
        <begin position="270"/>
        <end position="291"/>
    </location>
</feature>
<dbReference type="AlphaFoldDB" id="A0A080LSK5"/>
<evidence type="ECO:0000256" key="1">
    <source>
        <dbReference type="SAM" id="MobiDB-lite"/>
    </source>
</evidence>
<dbReference type="Proteomes" id="UP000020077">
    <property type="component" value="Unassembled WGS sequence"/>
</dbReference>
<reference evidence="2 3" key="1">
    <citation type="submission" date="2014-02" db="EMBL/GenBank/DDBJ databases">
        <title>Expanding our view of genomic diversity in Candidatus Accumulibacter clades.</title>
        <authorList>
            <person name="Skennerton C.T."/>
            <person name="Barr J.J."/>
            <person name="Slater F.R."/>
            <person name="Bond P.L."/>
            <person name="Tyson G.W."/>
        </authorList>
    </citation>
    <scope>NUCLEOTIDE SEQUENCE [LARGE SCALE GENOMIC DNA]</scope>
    <source>
        <strain evidence="3">BA-91</strain>
    </source>
</reference>
<feature type="compositionally biased region" description="Polar residues" evidence="1">
    <location>
        <begin position="207"/>
        <end position="218"/>
    </location>
</feature>